<dbReference type="Proteomes" id="UP001611162">
    <property type="component" value="Unassembled WGS sequence"/>
</dbReference>
<reference evidence="7 8" key="1">
    <citation type="submission" date="2024-10" db="EMBL/GenBank/DDBJ databases">
        <title>The Natural Products Discovery Center: Release of the First 8490 Sequenced Strains for Exploring Actinobacteria Biosynthetic Diversity.</title>
        <authorList>
            <person name="Kalkreuter E."/>
            <person name="Kautsar S.A."/>
            <person name="Yang D."/>
            <person name="Bader C.D."/>
            <person name="Teijaro C.N."/>
            <person name="Fluegel L."/>
            <person name="Davis C.M."/>
            <person name="Simpson J.R."/>
            <person name="Lauterbach L."/>
            <person name="Steele A.D."/>
            <person name="Gui C."/>
            <person name="Meng S."/>
            <person name="Li G."/>
            <person name="Viehrig K."/>
            <person name="Ye F."/>
            <person name="Su P."/>
            <person name="Kiefer A.F."/>
            <person name="Nichols A."/>
            <person name="Cepeda A.J."/>
            <person name="Yan W."/>
            <person name="Fan B."/>
            <person name="Jiang Y."/>
            <person name="Adhikari A."/>
            <person name="Zheng C.-J."/>
            <person name="Schuster L."/>
            <person name="Cowan T.M."/>
            <person name="Smanski M.J."/>
            <person name="Chevrette M.G."/>
            <person name="De Carvalho L.P.S."/>
            <person name="Shen B."/>
        </authorList>
    </citation>
    <scope>NUCLEOTIDE SEQUENCE [LARGE SCALE GENOMIC DNA]</scope>
    <source>
        <strain evidence="7 8">NPDC020979</strain>
    </source>
</reference>
<organism evidence="7 8">
    <name type="scientific">Streptomyces abikoensis</name>
    <dbReference type="NCBI Taxonomy" id="97398"/>
    <lineage>
        <taxon>Bacteria</taxon>
        <taxon>Bacillati</taxon>
        <taxon>Actinomycetota</taxon>
        <taxon>Actinomycetes</taxon>
        <taxon>Kitasatosporales</taxon>
        <taxon>Streptomycetaceae</taxon>
        <taxon>Streptomyces</taxon>
    </lineage>
</organism>
<keyword evidence="5" id="KW-0233">DNA recombination</keyword>
<comment type="function">
    <text evidence="1">Required for the transposition of the insertion element.</text>
</comment>
<evidence type="ECO:0000256" key="2">
    <source>
        <dbReference type="ARBA" id="ARBA00010961"/>
    </source>
</evidence>
<feature type="compositionally biased region" description="Low complexity" evidence="6">
    <location>
        <begin position="10"/>
        <end position="28"/>
    </location>
</feature>
<sequence>MLDGQEVTKTASSRSNAFTSSFSSGSRKPSPHPCPVCRTGPHRIRPRLEIVYSDALWARIHSRTVASRPVRLAIGVDMAGCKDVLGLWANDGSEDATAWMIVLSELRNCGHFPSEHATLKVLYPAVRELTTTKARDVNNVAPHWRKPPNQFSLA</sequence>
<evidence type="ECO:0000256" key="4">
    <source>
        <dbReference type="ARBA" id="ARBA00023125"/>
    </source>
</evidence>
<proteinExistence type="inferred from homology"/>
<name>A0ABW7TCZ2_9ACTN</name>
<evidence type="ECO:0000256" key="6">
    <source>
        <dbReference type="SAM" id="MobiDB-lite"/>
    </source>
</evidence>
<gene>
    <name evidence="7" type="ORF">ACH4TF_34120</name>
</gene>
<evidence type="ECO:0000256" key="3">
    <source>
        <dbReference type="ARBA" id="ARBA00022578"/>
    </source>
</evidence>
<comment type="similarity">
    <text evidence="2">Belongs to the transposase mutator family.</text>
</comment>
<evidence type="ECO:0000256" key="1">
    <source>
        <dbReference type="ARBA" id="ARBA00002190"/>
    </source>
</evidence>
<keyword evidence="8" id="KW-1185">Reference proteome</keyword>
<evidence type="ECO:0000313" key="7">
    <source>
        <dbReference type="EMBL" id="MFI0915423.1"/>
    </source>
</evidence>
<evidence type="ECO:0000313" key="8">
    <source>
        <dbReference type="Proteomes" id="UP001611162"/>
    </source>
</evidence>
<keyword evidence="3" id="KW-0815">Transposition</keyword>
<feature type="region of interest" description="Disordered" evidence="6">
    <location>
        <begin position="1"/>
        <end position="39"/>
    </location>
</feature>
<protein>
    <submittedName>
        <fullName evidence="7">Transposase</fullName>
    </submittedName>
</protein>
<dbReference type="Pfam" id="PF00872">
    <property type="entry name" value="Transposase_mut"/>
    <property type="match status" value="1"/>
</dbReference>
<accession>A0ABW7TCZ2</accession>
<dbReference type="EMBL" id="JBIRRB010000022">
    <property type="protein sequence ID" value="MFI0915423.1"/>
    <property type="molecule type" value="Genomic_DNA"/>
</dbReference>
<comment type="caution">
    <text evidence="7">The sequence shown here is derived from an EMBL/GenBank/DDBJ whole genome shotgun (WGS) entry which is preliminary data.</text>
</comment>
<dbReference type="InterPro" id="IPR001207">
    <property type="entry name" value="Transposase_mutator"/>
</dbReference>
<evidence type="ECO:0000256" key="5">
    <source>
        <dbReference type="ARBA" id="ARBA00023172"/>
    </source>
</evidence>
<keyword evidence="4" id="KW-0238">DNA-binding</keyword>
<dbReference type="RefSeq" id="WP_397615000.1">
    <property type="nucleotide sequence ID" value="NZ_JBIRRB010000022.1"/>
</dbReference>